<dbReference type="AlphaFoldDB" id="A0A923HBB3"/>
<proteinExistence type="predicted"/>
<evidence type="ECO:0000313" key="3">
    <source>
        <dbReference type="Proteomes" id="UP000634011"/>
    </source>
</evidence>
<keyword evidence="3" id="KW-1185">Reference proteome</keyword>
<evidence type="ECO:0000313" key="2">
    <source>
        <dbReference type="EMBL" id="MBC3860484.1"/>
    </source>
</evidence>
<dbReference type="Proteomes" id="UP000634011">
    <property type="component" value="Unassembled WGS sequence"/>
</dbReference>
<dbReference type="InterPro" id="IPR019294">
    <property type="entry name" value="Translation_reg_Com"/>
</dbReference>
<dbReference type="Pfam" id="PF10122">
    <property type="entry name" value="Zn_ribbon_Com"/>
    <property type="match status" value="1"/>
</dbReference>
<protein>
    <submittedName>
        <fullName evidence="2">Com family DNA-binding transcriptional regulator</fullName>
    </submittedName>
</protein>
<dbReference type="EMBL" id="JACOFV010000001">
    <property type="protein sequence ID" value="MBC3860484.1"/>
    <property type="molecule type" value="Genomic_DNA"/>
</dbReference>
<organism evidence="2 3">
    <name type="scientific">Undibacterium jejuense</name>
    <dbReference type="NCBI Taxonomy" id="1344949"/>
    <lineage>
        <taxon>Bacteria</taxon>
        <taxon>Pseudomonadati</taxon>
        <taxon>Pseudomonadota</taxon>
        <taxon>Betaproteobacteria</taxon>
        <taxon>Burkholderiales</taxon>
        <taxon>Oxalobacteraceae</taxon>
        <taxon>Undibacterium</taxon>
    </lineage>
</organism>
<dbReference type="RefSeq" id="WP_186910434.1">
    <property type="nucleotide sequence ID" value="NZ_JACOFV010000001.1"/>
</dbReference>
<reference evidence="2" key="1">
    <citation type="submission" date="2020-08" db="EMBL/GenBank/DDBJ databases">
        <title>Novel species isolated from subtropical streams in China.</title>
        <authorList>
            <person name="Lu H."/>
        </authorList>
    </citation>
    <scope>NUCLEOTIDE SEQUENCE</scope>
    <source>
        <strain evidence="2">KACC 12607</strain>
    </source>
</reference>
<feature type="region of interest" description="Disordered" evidence="1">
    <location>
        <begin position="47"/>
        <end position="68"/>
    </location>
</feature>
<name>A0A923HBB3_9BURK</name>
<keyword evidence="2" id="KW-0238">DNA-binding</keyword>
<dbReference type="GO" id="GO:0003677">
    <property type="term" value="F:DNA binding"/>
    <property type="evidence" value="ECO:0007669"/>
    <property type="project" value="UniProtKB-KW"/>
</dbReference>
<evidence type="ECO:0000256" key="1">
    <source>
        <dbReference type="SAM" id="MobiDB-lite"/>
    </source>
</evidence>
<comment type="caution">
    <text evidence="2">The sequence shown here is derived from an EMBL/GenBank/DDBJ whole genome shotgun (WGS) entry which is preliminary data.</text>
</comment>
<sequence length="68" mass="7551">MQDIRCGSCSRKLGEGEFISLTIKCPRCKTMNTLRVTRSEPVCPSASPIGVSIEQTHHPVDRRQTSYG</sequence>
<accession>A0A923HBB3</accession>
<gene>
    <name evidence="2" type="ORF">H8K32_00085</name>
</gene>
<feature type="compositionally biased region" description="Basic and acidic residues" evidence="1">
    <location>
        <begin position="55"/>
        <end position="68"/>
    </location>
</feature>